<protein>
    <recommendedName>
        <fullName evidence="2">C2H2-type domain-containing protein</fullName>
    </recommendedName>
</protein>
<feature type="compositionally biased region" description="Polar residues" evidence="1">
    <location>
        <begin position="1"/>
        <end position="12"/>
    </location>
</feature>
<evidence type="ECO:0000313" key="4">
    <source>
        <dbReference type="Proteomes" id="UP001608902"/>
    </source>
</evidence>
<gene>
    <name evidence="3" type="ORF">AB6A40_004331</name>
</gene>
<feature type="compositionally biased region" description="Low complexity" evidence="1">
    <location>
        <begin position="89"/>
        <end position="119"/>
    </location>
</feature>
<evidence type="ECO:0000313" key="3">
    <source>
        <dbReference type="EMBL" id="MFH4977622.1"/>
    </source>
</evidence>
<feature type="compositionally biased region" description="Basic and acidic residues" evidence="1">
    <location>
        <begin position="16"/>
        <end position="32"/>
    </location>
</feature>
<feature type="region of interest" description="Disordered" evidence="1">
    <location>
        <begin position="1"/>
        <end position="188"/>
    </location>
</feature>
<dbReference type="EMBL" id="JBGFUD010002456">
    <property type="protein sequence ID" value="MFH4977622.1"/>
    <property type="molecule type" value="Genomic_DNA"/>
</dbReference>
<feature type="domain" description="C2H2-type" evidence="2">
    <location>
        <begin position="216"/>
        <end position="239"/>
    </location>
</feature>
<proteinExistence type="predicted"/>
<keyword evidence="4" id="KW-1185">Reference proteome</keyword>
<evidence type="ECO:0000256" key="1">
    <source>
        <dbReference type="SAM" id="MobiDB-lite"/>
    </source>
</evidence>
<dbReference type="AlphaFoldDB" id="A0ABD6EEC4"/>
<sequence length="369" mass="42126">MVMSNKEATTYDNSDEGVKAEVHDVDEKEGGKKSGVSESYLNGGESENVTNGKGSELDTQGDKSPKHTGTDKVENRDESEGKLLHQKSRNSSCSVSNSPQSQSNSEASNNRSRSRSVSSSRKRSRSYSKSQSRSRSVSKSRKKSRKRSRKSRSRSRSNLSRRSSSSSSSRDTYDSFKPHSSPRSYGEFSCKDCDRTDFDSIRELSEHQIRAHGAELFCPHCDTEKSSIQKLVDHLKKRHDDLRLLCEYCKDDFGKVSSAKDSKWENYRSHVYSECLKEKMYNLERKKGRNGGVALRGRGRCPHGPPVKCKNFPKCPGVKCYYSHGYCRYDTKCNKKECPFDHSDRPRVCLSCIRDHKLYSNREERRSRR</sequence>
<name>A0ABD6EEC4_9BILA</name>
<dbReference type="InterPro" id="IPR013087">
    <property type="entry name" value="Znf_C2H2_type"/>
</dbReference>
<accession>A0ABD6EEC4</accession>
<comment type="caution">
    <text evidence="3">The sequence shown here is derived from an EMBL/GenBank/DDBJ whole genome shotgun (WGS) entry which is preliminary data.</text>
</comment>
<feature type="compositionally biased region" description="Polar residues" evidence="1">
    <location>
        <begin position="36"/>
        <end position="53"/>
    </location>
</feature>
<feature type="domain" description="C2H2-type" evidence="2">
    <location>
        <begin position="188"/>
        <end position="212"/>
    </location>
</feature>
<reference evidence="3 4" key="1">
    <citation type="submission" date="2024-08" db="EMBL/GenBank/DDBJ databases">
        <title>Gnathostoma spinigerum genome.</title>
        <authorList>
            <person name="Gonzalez-Bertolin B."/>
            <person name="Monzon S."/>
            <person name="Zaballos A."/>
            <person name="Jimenez P."/>
            <person name="Dekumyoy P."/>
            <person name="Varona S."/>
            <person name="Cuesta I."/>
            <person name="Sumanam S."/>
            <person name="Adisakwattana P."/>
            <person name="Gasser R.B."/>
            <person name="Hernandez-Gonzalez A."/>
            <person name="Young N.D."/>
            <person name="Perteguer M.J."/>
        </authorList>
    </citation>
    <scope>NUCLEOTIDE SEQUENCE [LARGE SCALE GENOMIC DNA]</scope>
    <source>
        <strain evidence="3">AL3</strain>
        <tissue evidence="3">Liver</tissue>
    </source>
</reference>
<feature type="compositionally biased region" description="Basic residues" evidence="1">
    <location>
        <begin position="136"/>
        <end position="155"/>
    </location>
</feature>
<dbReference type="Proteomes" id="UP001608902">
    <property type="component" value="Unassembled WGS sequence"/>
</dbReference>
<feature type="compositionally biased region" description="Basic and acidic residues" evidence="1">
    <location>
        <begin position="60"/>
        <end position="83"/>
    </location>
</feature>
<feature type="compositionally biased region" description="Low complexity" evidence="1">
    <location>
        <begin position="156"/>
        <end position="170"/>
    </location>
</feature>
<evidence type="ECO:0000259" key="2">
    <source>
        <dbReference type="SMART" id="SM00355"/>
    </source>
</evidence>
<organism evidence="3 4">
    <name type="scientific">Gnathostoma spinigerum</name>
    <dbReference type="NCBI Taxonomy" id="75299"/>
    <lineage>
        <taxon>Eukaryota</taxon>
        <taxon>Metazoa</taxon>
        <taxon>Ecdysozoa</taxon>
        <taxon>Nematoda</taxon>
        <taxon>Chromadorea</taxon>
        <taxon>Rhabditida</taxon>
        <taxon>Spirurina</taxon>
        <taxon>Gnathostomatomorpha</taxon>
        <taxon>Gnathostomatoidea</taxon>
        <taxon>Gnathostomatidae</taxon>
        <taxon>Gnathostoma</taxon>
    </lineage>
</organism>
<dbReference type="SMART" id="SM00355">
    <property type="entry name" value="ZnF_C2H2"/>
    <property type="match status" value="2"/>
</dbReference>